<accession>A0AA87ZD11</accession>
<dbReference type="Proteomes" id="UP001187192">
    <property type="component" value="Unassembled WGS sequence"/>
</dbReference>
<reference evidence="2" key="1">
    <citation type="submission" date="2023-07" db="EMBL/GenBank/DDBJ databases">
        <title>draft genome sequence of fig (Ficus carica).</title>
        <authorList>
            <person name="Takahashi T."/>
            <person name="Nishimura K."/>
        </authorList>
    </citation>
    <scope>NUCLEOTIDE SEQUENCE</scope>
</reference>
<protein>
    <submittedName>
        <fullName evidence="2">Uncharacterized protein</fullName>
    </submittedName>
</protein>
<feature type="region of interest" description="Disordered" evidence="1">
    <location>
        <begin position="49"/>
        <end position="68"/>
    </location>
</feature>
<proteinExistence type="predicted"/>
<keyword evidence="3" id="KW-1185">Reference proteome</keyword>
<organism evidence="2 3">
    <name type="scientific">Ficus carica</name>
    <name type="common">Common fig</name>
    <dbReference type="NCBI Taxonomy" id="3494"/>
    <lineage>
        <taxon>Eukaryota</taxon>
        <taxon>Viridiplantae</taxon>
        <taxon>Streptophyta</taxon>
        <taxon>Embryophyta</taxon>
        <taxon>Tracheophyta</taxon>
        <taxon>Spermatophyta</taxon>
        <taxon>Magnoliopsida</taxon>
        <taxon>eudicotyledons</taxon>
        <taxon>Gunneridae</taxon>
        <taxon>Pentapetalae</taxon>
        <taxon>rosids</taxon>
        <taxon>fabids</taxon>
        <taxon>Rosales</taxon>
        <taxon>Moraceae</taxon>
        <taxon>Ficeae</taxon>
        <taxon>Ficus</taxon>
    </lineage>
</organism>
<name>A0AA87ZD11_FICCA</name>
<sequence>MGGAIGFLPPWDQAMETASRPADCNNSTAHSLATSEPPSPMVSILCQGHDQRQGTEALNNEDMSFDEV</sequence>
<evidence type="ECO:0000256" key="1">
    <source>
        <dbReference type="SAM" id="MobiDB-lite"/>
    </source>
</evidence>
<comment type="caution">
    <text evidence="2">The sequence shown here is derived from an EMBL/GenBank/DDBJ whole genome shotgun (WGS) entry which is preliminary data.</text>
</comment>
<dbReference type="EMBL" id="BTGU01002099">
    <property type="protein sequence ID" value="GMN34008.1"/>
    <property type="molecule type" value="Genomic_DNA"/>
</dbReference>
<feature type="compositionally biased region" description="Polar residues" evidence="1">
    <location>
        <begin position="24"/>
        <end position="36"/>
    </location>
</feature>
<gene>
    <name evidence="2" type="ORF">TIFTF001_041987</name>
</gene>
<feature type="region of interest" description="Disordered" evidence="1">
    <location>
        <begin position="1"/>
        <end position="44"/>
    </location>
</feature>
<dbReference type="AlphaFoldDB" id="A0AA87ZD11"/>
<evidence type="ECO:0000313" key="2">
    <source>
        <dbReference type="EMBL" id="GMN34008.1"/>
    </source>
</evidence>
<evidence type="ECO:0000313" key="3">
    <source>
        <dbReference type="Proteomes" id="UP001187192"/>
    </source>
</evidence>